<keyword evidence="2" id="KW-0946">Virion</keyword>
<reference evidence="2" key="1">
    <citation type="journal article" date="2021" name="Gene">
        <title>Discovery of putative novel viruses in the transcriptomes of endangered plant species native to India and China.</title>
        <authorList>
            <person name="Sidharthan V.K."/>
            <person name="Kalaivanan N.S."/>
            <person name="Baranwal V.K."/>
        </authorList>
    </citation>
    <scope>NUCLEOTIDE SEQUENCE</scope>
    <source>
        <strain evidence="2">China</strain>
    </source>
</reference>
<protein>
    <submittedName>
        <fullName evidence="2">Coat protein</fullName>
    </submittedName>
</protein>
<accession>A0A8D9PH44</accession>
<evidence type="ECO:0000313" key="2">
    <source>
        <dbReference type="EMBL" id="DAF42461.1"/>
    </source>
</evidence>
<dbReference type="EMBL" id="BK013323">
    <property type="protein sequence ID" value="DAF42461.1"/>
    <property type="molecule type" value="Genomic_RNA"/>
</dbReference>
<feature type="region of interest" description="Disordered" evidence="1">
    <location>
        <begin position="334"/>
        <end position="370"/>
    </location>
</feature>
<evidence type="ECO:0000256" key="1">
    <source>
        <dbReference type="SAM" id="MobiDB-lite"/>
    </source>
</evidence>
<proteinExistence type="predicted"/>
<name>A0A8D9PH44_9VIRU</name>
<feature type="compositionally biased region" description="Polar residues" evidence="1">
    <location>
        <begin position="1"/>
        <end position="19"/>
    </location>
</feature>
<feature type="region of interest" description="Disordered" evidence="1">
    <location>
        <begin position="1"/>
        <end position="25"/>
    </location>
</feature>
<feature type="compositionally biased region" description="Low complexity" evidence="1">
    <location>
        <begin position="346"/>
        <end position="361"/>
    </location>
</feature>
<keyword evidence="2" id="KW-0167">Capsid protein</keyword>
<sequence>MEQNNPTLVGTTVQPTVTETRLPEPVPPAALSVASKRPELTRIADSLEDEYQIGFHRDRPRAYRRYVTLRRAELFERLHTLYVRQFNAHWQHFKRLVESFELEDGYTQHLHYAAACYLSCWFWDLYISNRESTRKISYTAFSQHYHTQQAFTFERFDPFLVHLNSVIRPTHIQFALEDTIYIPLIAETINWNSRNPFNIPGFTMNESLVQGLLDLMGHKNSEWKLESLSHDTLGRPMWLLDWRSNRAYAWFPEESNFTKEDLIAAHILGIPCSPRLGARDVDDWQIFPGGALPRDINLNELVRATPRRFFGSAEYRTISTSLWDIPMMVRDASAPSGSKRATLERGATPSGSSGASLAAPTDDTVQAPEPPQPVRVYRFQIIDWVYTGRVILEVNPQKQNQALRSFIFK</sequence>
<dbReference type="GO" id="GO:0019028">
    <property type="term" value="C:viral capsid"/>
    <property type="evidence" value="ECO:0007669"/>
    <property type="project" value="UniProtKB-KW"/>
</dbReference>
<organism evidence="2">
    <name type="scientific">Cinnamomum chago deltapartitivirus 1</name>
    <dbReference type="NCBI Taxonomy" id="2765856"/>
    <lineage>
        <taxon>Viruses</taxon>
        <taxon>Riboviria</taxon>
        <taxon>Orthornavirae</taxon>
        <taxon>Pisuviricota</taxon>
        <taxon>Duplopiviricetes</taxon>
        <taxon>Durnavirales</taxon>
        <taxon>Partitiviridae</taxon>
        <taxon>Deltapartitivirus</taxon>
    </lineage>
</organism>